<reference evidence="2" key="1">
    <citation type="journal article" date="2022" name="Mol. Ecol. Resour.">
        <title>The genomes of chicory, endive, great burdock and yacon provide insights into Asteraceae palaeo-polyploidization history and plant inulin production.</title>
        <authorList>
            <person name="Fan W."/>
            <person name="Wang S."/>
            <person name="Wang H."/>
            <person name="Wang A."/>
            <person name="Jiang F."/>
            <person name="Liu H."/>
            <person name="Zhao H."/>
            <person name="Xu D."/>
            <person name="Zhang Y."/>
        </authorList>
    </citation>
    <scope>NUCLEOTIDE SEQUENCE [LARGE SCALE GENOMIC DNA]</scope>
    <source>
        <strain evidence="2">cv. Yunnan</strain>
    </source>
</reference>
<dbReference type="EMBL" id="CM042028">
    <property type="protein sequence ID" value="KAI3797210.1"/>
    <property type="molecule type" value="Genomic_DNA"/>
</dbReference>
<evidence type="ECO:0000313" key="2">
    <source>
        <dbReference type="Proteomes" id="UP001056120"/>
    </source>
</evidence>
<dbReference type="Proteomes" id="UP001056120">
    <property type="component" value="Linkage Group LG11"/>
</dbReference>
<gene>
    <name evidence="1" type="ORF">L1987_32465</name>
</gene>
<evidence type="ECO:0000313" key="1">
    <source>
        <dbReference type="EMBL" id="KAI3797210.1"/>
    </source>
</evidence>
<keyword evidence="2" id="KW-1185">Reference proteome</keyword>
<name>A0ACB9HQ18_9ASTR</name>
<reference evidence="1 2" key="2">
    <citation type="journal article" date="2022" name="Mol. Ecol. Resour.">
        <title>The genomes of chicory, endive, great burdock and yacon provide insights into Asteraceae paleo-polyploidization history and plant inulin production.</title>
        <authorList>
            <person name="Fan W."/>
            <person name="Wang S."/>
            <person name="Wang H."/>
            <person name="Wang A."/>
            <person name="Jiang F."/>
            <person name="Liu H."/>
            <person name="Zhao H."/>
            <person name="Xu D."/>
            <person name="Zhang Y."/>
        </authorList>
    </citation>
    <scope>NUCLEOTIDE SEQUENCE [LARGE SCALE GENOMIC DNA]</scope>
    <source>
        <strain evidence="2">cv. Yunnan</strain>
        <tissue evidence="1">Leaves</tissue>
    </source>
</reference>
<organism evidence="1 2">
    <name type="scientific">Smallanthus sonchifolius</name>
    <dbReference type="NCBI Taxonomy" id="185202"/>
    <lineage>
        <taxon>Eukaryota</taxon>
        <taxon>Viridiplantae</taxon>
        <taxon>Streptophyta</taxon>
        <taxon>Embryophyta</taxon>
        <taxon>Tracheophyta</taxon>
        <taxon>Spermatophyta</taxon>
        <taxon>Magnoliopsida</taxon>
        <taxon>eudicotyledons</taxon>
        <taxon>Gunneridae</taxon>
        <taxon>Pentapetalae</taxon>
        <taxon>asterids</taxon>
        <taxon>campanulids</taxon>
        <taxon>Asterales</taxon>
        <taxon>Asteraceae</taxon>
        <taxon>Asteroideae</taxon>
        <taxon>Heliantheae alliance</taxon>
        <taxon>Millerieae</taxon>
        <taxon>Smallanthus</taxon>
    </lineage>
</organism>
<proteinExistence type="predicted"/>
<comment type="caution">
    <text evidence="1">The sequence shown here is derived from an EMBL/GenBank/DDBJ whole genome shotgun (WGS) entry which is preliminary data.</text>
</comment>
<protein>
    <submittedName>
        <fullName evidence="1">Uncharacterized protein</fullName>
    </submittedName>
</protein>
<sequence length="217" mass="24713">MGNLNQKLPQQNSAYSHPDDHEEDQQHEAFTCEICIEPVTLPNNKFKNSNNCVHPFCTDCMIKYIQVKLEDNVSDIKCPATTCNHSLEPLSCRTKITQHLFDKCECLELILNECGDRSLKRCVCPDCKKPFCYTCKVTWHASSTCEETRDENDVAFDVLYETNKWRRCPRCGHCVEHVSGCSTIRCRSSAESLFATSAEKKSVTMDCGSMQQLDVHV</sequence>
<accession>A0ACB9HQ18</accession>